<dbReference type="EMBL" id="JAKKSL010000004">
    <property type="protein sequence ID" value="MCI2285031.1"/>
    <property type="molecule type" value="Genomic_DNA"/>
</dbReference>
<gene>
    <name evidence="1" type="ORF">L3081_18595</name>
</gene>
<sequence length="409" mass="46279">MNSRKQRKIMSFIGNVVLFLSFFFLPICFAFQSDRSHEDTLFLESRPPEYRQYYEKYLKQGEHDAVLNLMEIGIKALKDKNLVEAAYAFDNALKRIEFVFSDSEAAQKARSLWYSEEEKDFKGEPYERVMAYYYRGLIYLMNGDYENARATFQSGILQDAFAEEQQYRADFSSLILLVGRAASKMGVDHLREDAYQELAKVNPEVAIPKKNHNVIFIAEPGKSPRKLRDGVGHFDLVFRRGKKFKDQSAKVVLNKTEIPLRLADDVFMQASTRGGRAVDRIIKGKVFFKEGSEATGEVLTTVGKTIVGLSAVDSASMNSGAQIGAVLTLVGVGAKIFARNVNAKADKRYWKSLPNTILMSTAYVENLDDLKNIAVLYLDKYDNELSSFDSVTIVKINDNNAIVWSKSNE</sequence>
<proteinExistence type="predicted"/>
<reference evidence="1" key="1">
    <citation type="submission" date="2022-01" db="EMBL/GenBank/DDBJ databases">
        <title>Colwellia maritima, isolated from seawater.</title>
        <authorList>
            <person name="Kristyanto S."/>
            <person name="Jung J."/>
            <person name="Jeon C.O."/>
        </authorList>
    </citation>
    <scope>NUCLEOTIDE SEQUENCE</scope>
    <source>
        <strain evidence="1">MSW7</strain>
    </source>
</reference>
<evidence type="ECO:0000313" key="2">
    <source>
        <dbReference type="Proteomes" id="UP001139646"/>
    </source>
</evidence>
<evidence type="ECO:0000313" key="1">
    <source>
        <dbReference type="EMBL" id="MCI2285031.1"/>
    </source>
</evidence>
<name>A0ABS9X4B3_9GAMM</name>
<dbReference type="RefSeq" id="WP_242287663.1">
    <property type="nucleotide sequence ID" value="NZ_JAKKSL010000004.1"/>
</dbReference>
<comment type="caution">
    <text evidence="1">The sequence shown here is derived from an EMBL/GenBank/DDBJ whole genome shotgun (WGS) entry which is preliminary data.</text>
</comment>
<dbReference type="Proteomes" id="UP001139646">
    <property type="component" value="Unassembled WGS sequence"/>
</dbReference>
<accession>A0ABS9X4B3</accession>
<organism evidence="1 2">
    <name type="scientific">Colwellia maritima</name>
    <dbReference type="NCBI Taxonomy" id="2912588"/>
    <lineage>
        <taxon>Bacteria</taxon>
        <taxon>Pseudomonadati</taxon>
        <taxon>Pseudomonadota</taxon>
        <taxon>Gammaproteobacteria</taxon>
        <taxon>Alteromonadales</taxon>
        <taxon>Colwelliaceae</taxon>
        <taxon>Colwellia</taxon>
    </lineage>
</organism>
<protein>
    <recommendedName>
        <fullName evidence="3">Tetratricopeptide repeat protein</fullName>
    </recommendedName>
</protein>
<keyword evidence="2" id="KW-1185">Reference proteome</keyword>
<evidence type="ECO:0008006" key="3">
    <source>
        <dbReference type="Google" id="ProtNLM"/>
    </source>
</evidence>